<dbReference type="Proteomes" id="UP000183417">
    <property type="component" value="Unassembled WGS sequence"/>
</dbReference>
<gene>
    <name evidence="1" type="ORF">SAMN05421547_103274</name>
</gene>
<dbReference type="InterPro" id="IPR019501">
    <property type="entry name" value="Peptidase_M30_hyicolysin"/>
</dbReference>
<proteinExistence type="predicted"/>
<name>A0A1H3ICH4_9BURK</name>
<dbReference type="AlphaFoldDB" id="A0A1H3ICH4"/>
<protein>
    <submittedName>
        <fullName evidence="1">Peptidase M30</fullName>
    </submittedName>
</protein>
<evidence type="ECO:0000313" key="1">
    <source>
        <dbReference type="EMBL" id="SDY25553.1"/>
    </source>
</evidence>
<dbReference type="EMBL" id="FNPE01000003">
    <property type="protein sequence ID" value="SDY25553.1"/>
    <property type="molecule type" value="Genomic_DNA"/>
</dbReference>
<dbReference type="RefSeq" id="WP_074921225.1">
    <property type="nucleotide sequence ID" value="NZ_CP141274.1"/>
</dbReference>
<reference evidence="1 2" key="1">
    <citation type="submission" date="2016-10" db="EMBL/GenBank/DDBJ databases">
        <authorList>
            <person name="de Groot N.N."/>
        </authorList>
    </citation>
    <scope>NUCLEOTIDE SEQUENCE [LARGE SCALE GENOMIC DNA]</scope>
    <source>
        <strain evidence="1 2">LMG 24775</strain>
    </source>
</reference>
<evidence type="ECO:0000313" key="2">
    <source>
        <dbReference type="Proteomes" id="UP000183417"/>
    </source>
</evidence>
<dbReference type="Pfam" id="PF10460">
    <property type="entry name" value="Peptidase_M30"/>
    <property type="match status" value="1"/>
</dbReference>
<organism evidence="1 2">
    <name type="scientific">Delftia lacustris</name>
    <dbReference type="NCBI Taxonomy" id="558537"/>
    <lineage>
        <taxon>Bacteria</taxon>
        <taxon>Pseudomonadati</taxon>
        <taxon>Pseudomonadota</taxon>
        <taxon>Betaproteobacteria</taxon>
        <taxon>Burkholderiales</taxon>
        <taxon>Comamonadaceae</taxon>
        <taxon>Delftia</taxon>
    </lineage>
</organism>
<sequence>MFFDHHHSKTAIALALGAVLAGCGGGGGGGPSGPSSQLTAACSGTACGAANATTYSGQGVGVWSYTNTTQAEQQIPVGLTNLGSKQVTLIYTNNGDASVPMPALTLTPPAATTATAQKSLSAAPATVNRIPERIRNFKPRLTAADMQARQSIKPQAAAILPVGSQRSWFVQPGDSRIEARQATLRRQASVPTPTGTRTINVWLEDSEYDAAKVSDAMLDTLLQRFTSGSDAVYPLITGLSGEPWGAHSYSDLIDPEQPLDIVFVNFVPDRTPYGLLGYFWSLNNFKQDPANPDLKYSNQSLSFYMDTETLYLDPAEGMTNQISTLSHEFVHMTNFYRRSVQLSKPGTDYAFDTFLEEMSAMMGEDIVAQRVTPGFNSIANGRVPSWLSHSGFNCDPAAWSADTAAPCFGYDVNGSLGAYLVRQYGVGFYKQLLSNTTSTDSLQVLGNAIQQAGGPTLPVAIQRWGANIALLPGDVPSGYGWPARTEQGFTLAAINGSSLASSRVLPTTVPVNLNARGHFPFLRQPDAQGTYQEQLRVPAGSTLTAVVR</sequence>
<dbReference type="GeneID" id="94689511"/>
<accession>A0A1H3ICH4</accession>